<reference evidence="4" key="1">
    <citation type="journal article" date="2019" name="Int. J. Syst. Evol. Microbiol.">
        <title>The Global Catalogue of Microorganisms (GCM) 10K type strain sequencing project: providing services to taxonomists for standard genome sequencing and annotation.</title>
        <authorList>
            <consortium name="The Broad Institute Genomics Platform"/>
            <consortium name="The Broad Institute Genome Sequencing Center for Infectious Disease"/>
            <person name="Wu L."/>
            <person name="Ma J."/>
        </authorList>
    </citation>
    <scope>NUCLEOTIDE SEQUENCE [LARGE SCALE GENOMIC DNA]</scope>
    <source>
        <strain evidence="4">JCM 18401</strain>
    </source>
</reference>
<dbReference type="PANTHER" id="PTHR34875">
    <property type="entry name" value="UPF0237 PROTEIN MJ1558"/>
    <property type="match status" value="1"/>
</dbReference>
<dbReference type="PROSITE" id="PS51671">
    <property type="entry name" value="ACT"/>
    <property type="match status" value="1"/>
</dbReference>
<gene>
    <name evidence="3" type="ORF">GCM10023333_07410</name>
</gene>
<dbReference type="InterPro" id="IPR045865">
    <property type="entry name" value="ACT-like_dom_sf"/>
</dbReference>
<comment type="caution">
    <text evidence="3">The sequence shown here is derived from an EMBL/GenBank/DDBJ whole genome shotgun (WGS) entry which is preliminary data.</text>
</comment>
<proteinExistence type="predicted"/>
<evidence type="ECO:0000313" key="4">
    <source>
        <dbReference type="Proteomes" id="UP001499988"/>
    </source>
</evidence>
<keyword evidence="1" id="KW-0804">Transcription</keyword>
<dbReference type="RefSeq" id="WP_345333542.1">
    <property type="nucleotide sequence ID" value="NZ_BAABJZ010000008.1"/>
</dbReference>
<keyword evidence="4" id="KW-1185">Reference proteome</keyword>
<feature type="domain" description="ACT" evidence="2">
    <location>
        <begin position="89"/>
        <end position="168"/>
    </location>
</feature>
<protein>
    <recommendedName>
        <fullName evidence="1">Glycine cleavage system transcriptional repressor</fullName>
    </recommendedName>
</protein>
<dbReference type="Pfam" id="PF01842">
    <property type="entry name" value="ACT"/>
    <property type="match status" value="1"/>
</dbReference>
<evidence type="ECO:0000259" key="2">
    <source>
        <dbReference type="PROSITE" id="PS51671"/>
    </source>
</evidence>
<sequence length="169" mass="18301">MNSQFVVSITGPDQAGILTHLSSITHQLGGRWLNSKLVNMDGRFVALLKVDVPAEHEQALRSQLSEQDDLQIQIHELGVPVERPGVAAAFTVNATDQPGLINDITQLLANHGINIEHFDSHRVGATGSSGNLFTAKLAVTMPAELDINTVINELETLHEHLVVHAIPVM</sequence>
<dbReference type="PANTHER" id="PTHR34875:SF6">
    <property type="entry name" value="UPF0237 PROTEIN MJ1558"/>
    <property type="match status" value="1"/>
</dbReference>
<dbReference type="EMBL" id="BAABJZ010000008">
    <property type="protein sequence ID" value="GAA4876639.1"/>
    <property type="molecule type" value="Genomic_DNA"/>
</dbReference>
<dbReference type="PIRSF" id="PIRSF028103">
    <property type="entry name" value="GcvR"/>
    <property type="match status" value="1"/>
</dbReference>
<comment type="subcellular location">
    <subcellularLocation>
        <location evidence="1">Cytoplasm</location>
    </subcellularLocation>
</comment>
<organism evidence="3 4">
    <name type="scientific">Ferrimonas pelagia</name>
    <dbReference type="NCBI Taxonomy" id="1177826"/>
    <lineage>
        <taxon>Bacteria</taxon>
        <taxon>Pseudomonadati</taxon>
        <taxon>Pseudomonadota</taxon>
        <taxon>Gammaproteobacteria</taxon>
        <taxon>Alteromonadales</taxon>
        <taxon>Ferrimonadaceae</taxon>
        <taxon>Ferrimonas</taxon>
    </lineage>
</organism>
<dbReference type="InterPro" id="IPR016867">
    <property type="entry name" value="GcvR"/>
</dbReference>
<name>A0ABP9EFU9_9GAMM</name>
<dbReference type="SUPFAM" id="SSF55021">
    <property type="entry name" value="ACT-like"/>
    <property type="match status" value="2"/>
</dbReference>
<dbReference type="InterPro" id="IPR050990">
    <property type="entry name" value="UPF0237/GcvR_regulator"/>
</dbReference>
<evidence type="ECO:0000313" key="3">
    <source>
        <dbReference type="EMBL" id="GAA4876639.1"/>
    </source>
</evidence>
<keyword evidence="1" id="KW-0963">Cytoplasm</keyword>
<dbReference type="Proteomes" id="UP001499988">
    <property type="component" value="Unassembled WGS sequence"/>
</dbReference>
<dbReference type="InterPro" id="IPR002912">
    <property type="entry name" value="ACT_dom"/>
</dbReference>
<accession>A0ABP9EFU9</accession>
<dbReference type="Gene3D" id="3.30.70.260">
    <property type="match status" value="2"/>
</dbReference>
<keyword evidence="1" id="KW-0678">Repressor</keyword>
<evidence type="ECO:0000256" key="1">
    <source>
        <dbReference type="PIRNR" id="PIRNR028103"/>
    </source>
</evidence>
<dbReference type="Pfam" id="PF13740">
    <property type="entry name" value="ACT_6"/>
    <property type="match status" value="1"/>
</dbReference>